<keyword evidence="2" id="KW-1185">Reference proteome</keyword>
<dbReference type="Proteomes" id="UP000247409">
    <property type="component" value="Unassembled WGS sequence"/>
</dbReference>
<sequence>MKDMACAFALTTPFVTSGAAPAITSSWNGRRIPVTPWRRPIRVHTACLAVNKEPNASKDEEQLDEAAMRAAEIHEVMNGLKQFKDRIIEDATKLARKVRAPKKQLEAALASHPDIIRIDGHIAELEEELKHLGDR</sequence>
<evidence type="ECO:0000313" key="1">
    <source>
        <dbReference type="EMBL" id="PXF43395.1"/>
    </source>
</evidence>
<proteinExistence type="predicted"/>
<name>A0A2V3IMT6_9FLOR</name>
<dbReference type="OrthoDB" id="3379at2759"/>
<dbReference type="EMBL" id="NBIV01000127">
    <property type="protein sequence ID" value="PXF43395.1"/>
    <property type="molecule type" value="Genomic_DNA"/>
</dbReference>
<reference evidence="1 2" key="1">
    <citation type="journal article" date="2018" name="Mol. Biol. Evol.">
        <title>Analysis of the draft genome of the red seaweed Gracilariopsis chorda provides insights into genome size evolution in Rhodophyta.</title>
        <authorList>
            <person name="Lee J."/>
            <person name="Yang E.C."/>
            <person name="Graf L."/>
            <person name="Yang J.H."/>
            <person name="Qiu H."/>
            <person name="Zel Zion U."/>
            <person name="Chan C.X."/>
            <person name="Stephens T.G."/>
            <person name="Weber A.P.M."/>
            <person name="Boo G.H."/>
            <person name="Boo S.M."/>
            <person name="Kim K.M."/>
            <person name="Shin Y."/>
            <person name="Jung M."/>
            <person name="Lee S.J."/>
            <person name="Yim H.S."/>
            <person name="Lee J.H."/>
            <person name="Bhattacharya D."/>
            <person name="Yoon H.S."/>
        </authorList>
    </citation>
    <scope>NUCLEOTIDE SEQUENCE [LARGE SCALE GENOMIC DNA]</scope>
    <source>
        <strain evidence="1 2">SKKU-2015</strain>
        <tissue evidence="1">Whole body</tissue>
    </source>
</reference>
<organism evidence="1 2">
    <name type="scientific">Gracilariopsis chorda</name>
    <dbReference type="NCBI Taxonomy" id="448386"/>
    <lineage>
        <taxon>Eukaryota</taxon>
        <taxon>Rhodophyta</taxon>
        <taxon>Florideophyceae</taxon>
        <taxon>Rhodymeniophycidae</taxon>
        <taxon>Gracilariales</taxon>
        <taxon>Gracilariaceae</taxon>
        <taxon>Gracilariopsis</taxon>
    </lineage>
</organism>
<gene>
    <name evidence="1" type="ORF">BWQ96_06890</name>
</gene>
<accession>A0A2V3IMT6</accession>
<dbReference type="AlphaFoldDB" id="A0A2V3IMT6"/>
<evidence type="ECO:0000313" key="2">
    <source>
        <dbReference type="Proteomes" id="UP000247409"/>
    </source>
</evidence>
<comment type="caution">
    <text evidence="1">The sequence shown here is derived from an EMBL/GenBank/DDBJ whole genome shotgun (WGS) entry which is preliminary data.</text>
</comment>
<protein>
    <submittedName>
        <fullName evidence="1">Uncharacterized protein</fullName>
    </submittedName>
</protein>